<evidence type="ECO:0000313" key="1">
    <source>
        <dbReference type="EMBL" id="CAL5971455.1"/>
    </source>
</evidence>
<sequence length="483" mass="55893">MVFYSVCVEAHVMSQDSSQLRVWKWGFRMLSEDQLKYYVTCSLSLQNDSYSQLQPFGIEAKMNLGHHRILPPGYVQVAEWKKCISPLHYPTDDILNQTNFFLFQGLFSQEEEIEGEISNIKTFIFYFNIILPLQLYNYITILPLNMTQTRFLPLQINNQQMYNEYIGKQQQKGIVVDICQNQLSMEVQGEKDTFDKSYQPNDSQNLTQTVIHGADSLCSTRNLCRSSVEDFDADSGKTSSIICQDSFLNKAGYFPNGHHPVEQVRNTLQNPQSCQQEKLQLQTEQQQQESSEQCKKTVNIIYNNYYFEQNNFAKVEQYQVQQCDYLVQQCENNNIRFEYPGTVEYAETVEYADQLECRDQLEYANQLEYRDQLEYASQLEYEESHPVQRYSPIQHIMLNQTQLEEHNTNIESKNQPEILITQAKAHLSKQPASQVISTQEAKPAPVKASKAEVTTANANKTAQDNLVDYKIVLQIASSLTKSV</sequence>
<organism evidence="1 2">
    <name type="scientific">Hexamita inflata</name>
    <dbReference type="NCBI Taxonomy" id="28002"/>
    <lineage>
        <taxon>Eukaryota</taxon>
        <taxon>Metamonada</taxon>
        <taxon>Diplomonadida</taxon>
        <taxon>Hexamitidae</taxon>
        <taxon>Hexamitinae</taxon>
        <taxon>Hexamita</taxon>
    </lineage>
</organism>
<dbReference type="EMBL" id="CAXDID020000002">
    <property type="protein sequence ID" value="CAL5971455.1"/>
    <property type="molecule type" value="Genomic_DNA"/>
</dbReference>
<keyword evidence="2" id="KW-1185">Reference proteome</keyword>
<name>A0ABP1GH64_9EUKA</name>
<evidence type="ECO:0000313" key="2">
    <source>
        <dbReference type="Proteomes" id="UP001642409"/>
    </source>
</evidence>
<accession>A0ABP1GH64</accession>
<protein>
    <submittedName>
        <fullName evidence="1">Hypothetical_protein</fullName>
    </submittedName>
</protein>
<proteinExistence type="predicted"/>
<reference evidence="1 2" key="1">
    <citation type="submission" date="2024-07" db="EMBL/GenBank/DDBJ databases">
        <authorList>
            <person name="Akdeniz Z."/>
        </authorList>
    </citation>
    <scope>NUCLEOTIDE SEQUENCE [LARGE SCALE GENOMIC DNA]</scope>
</reference>
<gene>
    <name evidence="1" type="ORF">HINF_LOCUS1395</name>
</gene>
<comment type="caution">
    <text evidence="1">The sequence shown here is derived from an EMBL/GenBank/DDBJ whole genome shotgun (WGS) entry which is preliminary data.</text>
</comment>
<dbReference type="Proteomes" id="UP001642409">
    <property type="component" value="Unassembled WGS sequence"/>
</dbReference>